<dbReference type="InterPro" id="IPR051820">
    <property type="entry name" value="FAD-binding_MO"/>
</dbReference>
<dbReference type="GO" id="GO:0004497">
    <property type="term" value="F:monooxygenase activity"/>
    <property type="evidence" value="ECO:0007669"/>
    <property type="project" value="UniProtKB-KW"/>
</dbReference>
<gene>
    <name evidence="4" type="ORF">ACFQ08_38755</name>
</gene>
<protein>
    <submittedName>
        <fullName evidence="4">FAD-containing monooxygenase EthA</fullName>
    </submittedName>
</protein>
<dbReference type="InterPro" id="IPR036188">
    <property type="entry name" value="FAD/NAD-bd_sf"/>
</dbReference>
<dbReference type="Gene3D" id="3.50.50.60">
    <property type="entry name" value="FAD/NAD(P)-binding domain"/>
    <property type="match status" value="1"/>
</dbReference>
<comment type="similarity">
    <text evidence="2">Belongs to the FAD-binding monooxygenase family.</text>
</comment>
<reference evidence="5" key="1">
    <citation type="journal article" date="2019" name="Int. J. Syst. Evol. Microbiol.">
        <title>The Global Catalogue of Microorganisms (GCM) 10K type strain sequencing project: providing services to taxonomists for standard genome sequencing and annotation.</title>
        <authorList>
            <consortium name="The Broad Institute Genomics Platform"/>
            <consortium name="The Broad Institute Genome Sequencing Center for Infectious Disease"/>
            <person name="Wu L."/>
            <person name="Ma J."/>
        </authorList>
    </citation>
    <scope>NUCLEOTIDE SEQUENCE [LARGE SCALE GENOMIC DNA]</scope>
    <source>
        <strain evidence="5">CCUG 62974</strain>
    </source>
</reference>
<evidence type="ECO:0000313" key="4">
    <source>
        <dbReference type="EMBL" id="MFD0890519.1"/>
    </source>
</evidence>
<evidence type="ECO:0000256" key="1">
    <source>
        <dbReference type="ARBA" id="ARBA00001974"/>
    </source>
</evidence>
<accession>A0ABW3E4Z1</accession>
<keyword evidence="3 4" id="KW-0503">Monooxygenase</keyword>
<proteinExistence type="inferred from homology"/>
<dbReference type="PANTHER" id="PTHR43872">
    <property type="entry name" value="MONOOXYGENASE, PUTATIVE (AFU_ORTHOLOGUE AFUA_8G02570)-RELATED"/>
    <property type="match status" value="1"/>
</dbReference>
<sequence length="256" mass="28447">LRRLLPAPPAHTLIRAKNVLGGQLAYWLSRRYPEQTKRYLRRGALRFLPDPACLDRHFTPRYQPWDQRLCVVPDGDLFLEVAAGRVSVVTDRIARLVGSGIELESGRTLEADVIVSATGLSLIPLGGITVSVDGRTVDLAETTAYRGLMLSGVPNLAFCVGYTNASWTLRADLSSRYVVRLLDHMGRHGLTSAMPVFPRGGARRPLLGLTSTYIQRAAHLFPQQGDHDPWRVGQNYLIDRLRSAFLDVREGMVFDG</sequence>
<feature type="non-terminal residue" evidence="4">
    <location>
        <position position="1"/>
    </location>
</feature>
<evidence type="ECO:0000313" key="5">
    <source>
        <dbReference type="Proteomes" id="UP001597024"/>
    </source>
</evidence>
<keyword evidence="3 4" id="KW-0560">Oxidoreductase</keyword>
<dbReference type="SUPFAM" id="SSF51905">
    <property type="entry name" value="FAD/NAD(P)-binding domain"/>
    <property type="match status" value="1"/>
</dbReference>
<evidence type="ECO:0000256" key="3">
    <source>
        <dbReference type="ARBA" id="ARBA00023033"/>
    </source>
</evidence>
<dbReference type="PANTHER" id="PTHR43872:SF1">
    <property type="entry name" value="MONOOXYGENASE, PUTATIVE (AFU_ORTHOLOGUE AFUA_8G02570)-RELATED"/>
    <property type="match status" value="1"/>
</dbReference>
<keyword evidence="5" id="KW-1185">Reference proteome</keyword>
<comment type="cofactor">
    <cofactor evidence="1">
        <name>FAD</name>
        <dbReference type="ChEBI" id="CHEBI:57692"/>
    </cofactor>
</comment>
<name>A0ABW3E4Z1_9ACTN</name>
<evidence type="ECO:0000256" key="2">
    <source>
        <dbReference type="ARBA" id="ARBA00010139"/>
    </source>
</evidence>
<comment type="caution">
    <text evidence="4">The sequence shown here is derived from an EMBL/GenBank/DDBJ whole genome shotgun (WGS) entry which is preliminary data.</text>
</comment>
<dbReference type="Proteomes" id="UP001597024">
    <property type="component" value="Unassembled WGS sequence"/>
</dbReference>
<dbReference type="EMBL" id="JBHTHX010002493">
    <property type="protein sequence ID" value="MFD0890519.1"/>
    <property type="molecule type" value="Genomic_DNA"/>
</dbReference>
<organism evidence="4 5">
    <name type="scientific">Streptosporangium algeriense</name>
    <dbReference type="NCBI Taxonomy" id="1682748"/>
    <lineage>
        <taxon>Bacteria</taxon>
        <taxon>Bacillati</taxon>
        <taxon>Actinomycetota</taxon>
        <taxon>Actinomycetes</taxon>
        <taxon>Streptosporangiales</taxon>
        <taxon>Streptosporangiaceae</taxon>
        <taxon>Streptosporangium</taxon>
    </lineage>
</organism>